<evidence type="ECO:0000313" key="3">
    <source>
        <dbReference type="Proteomes" id="UP001221757"/>
    </source>
</evidence>
<accession>A0AAD7CPB4</accession>
<reference evidence="2" key="1">
    <citation type="submission" date="2023-03" db="EMBL/GenBank/DDBJ databases">
        <title>Massive genome expansion in bonnet fungi (Mycena s.s.) driven by repeated elements and novel gene families across ecological guilds.</title>
        <authorList>
            <consortium name="Lawrence Berkeley National Laboratory"/>
            <person name="Harder C.B."/>
            <person name="Miyauchi S."/>
            <person name="Viragh M."/>
            <person name="Kuo A."/>
            <person name="Thoen E."/>
            <person name="Andreopoulos B."/>
            <person name="Lu D."/>
            <person name="Skrede I."/>
            <person name="Drula E."/>
            <person name="Henrissat B."/>
            <person name="Morin E."/>
            <person name="Kohler A."/>
            <person name="Barry K."/>
            <person name="LaButti K."/>
            <person name="Morin E."/>
            <person name="Salamov A."/>
            <person name="Lipzen A."/>
            <person name="Mereny Z."/>
            <person name="Hegedus B."/>
            <person name="Baldrian P."/>
            <person name="Stursova M."/>
            <person name="Weitz H."/>
            <person name="Taylor A."/>
            <person name="Grigoriev I.V."/>
            <person name="Nagy L.G."/>
            <person name="Martin F."/>
            <person name="Kauserud H."/>
        </authorList>
    </citation>
    <scope>NUCLEOTIDE SEQUENCE</scope>
    <source>
        <strain evidence="2">CBHHK067</strain>
    </source>
</reference>
<protein>
    <submittedName>
        <fullName evidence="2">Uncharacterized protein</fullName>
    </submittedName>
</protein>
<evidence type="ECO:0000313" key="2">
    <source>
        <dbReference type="EMBL" id="KAJ7656220.1"/>
    </source>
</evidence>
<dbReference type="EMBL" id="JARKIE010000302">
    <property type="protein sequence ID" value="KAJ7656220.1"/>
    <property type="molecule type" value="Genomic_DNA"/>
</dbReference>
<dbReference type="AlphaFoldDB" id="A0AAD7CPB4"/>
<evidence type="ECO:0000256" key="1">
    <source>
        <dbReference type="SAM" id="MobiDB-lite"/>
    </source>
</evidence>
<organism evidence="2 3">
    <name type="scientific">Mycena rosella</name>
    <name type="common">Pink bonnet</name>
    <name type="synonym">Agaricus rosellus</name>
    <dbReference type="NCBI Taxonomy" id="1033263"/>
    <lineage>
        <taxon>Eukaryota</taxon>
        <taxon>Fungi</taxon>
        <taxon>Dikarya</taxon>
        <taxon>Basidiomycota</taxon>
        <taxon>Agaricomycotina</taxon>
        <taxon>Agaricomycetes</taxon>
        <taxon>Agaricomycetidae</taxon>
        <taxon>Agaricales</taxon>
        <taxon>Marasmiineae</taxon>
        <taxon>Mycenaceae</taxon>
        <taxon>Mycena</taxon>
    </lineage>
</organism>
<dbReference type="Proteomes" id="UP001221757">
    <property type="component" value="Unassembled WGS sequence"/>
</dbReference>
<feature type="region of interest" description="Disordered" evidence="1">
    <location>
        <begin position="201"/>
        <end position="223"/>
    </location>
</feature>
<sequence>MSQLTAHHSLPNELLFKILAHVLAHSVHAVIVSSEDFEWHLRVHHTLSAVCFSFREIMKGISSKAFQFPEDEGLAQHVHRQLTSLRALGGAIRAPATPESFSIEDLDASAPQLVQGYSLYIATVYLRTQAVRSTPEIYRSTSATMVGAVLAFSKALFGRIVPREAAALLRAATEDEAVLAHIGVRVVKHCVRLDALLADEEADEEAEPAQTEQASDAEPARTKAQTVTEQAIAAIAAADVQFRALWDTAPLPCCPSTWLARLPDVYATLARVEKAPALLSEDARVCLRELVERWAPSEESGTSAGVDAQSLAAG</sequence>
<proteinExistence type="predicted"/>
<keyword evidence="3" id="KW-1185">Reference proteome</keyword>
<comment type="caution">
    <text evidence="2">The sequence shown here is derived from an EMBL/GenBank/DDBJ whole genome shotgun (WGS) entry which is preliminary data.</text>
</comment>
<gene>
    <name evidence="2" type="ORF">B0H17DRAFT_373864</name>
</gene>
<name>A0AAD7CPB4_MYCRO</name>